<dbReference type="InterPro" id="IPR041118">
    <property type="entry name" value="Rx_N"/>
</dbReference>
<name>A0A438H540_VITVI</name>
<dbReference type="GO" id="GO:0006952">
    <property type="term" value="P:defense response"/>
    <property type="evidence" value="ECO:0007669"/>
    <property type="project" value="UniProtKB-KW"/>
</dbReference>
<dbReference type="EMBL" id="QGNW01000280">
    <property type="protein sequence ID" value="RVW79473.1"/>
    <property type="molecule type" value="Genomic_DNA"/>
</dbReference>
<organism evidence="5 6">
    <name type="scientific">Vitis vinifera</name>
    <name type="common">Grape</name>
    <dbReference type="NCBI Taxonomy" id="29760"/>
    <lineage>
        <taxon>Eukaryota</taxon>
        <taxon>Viridiplantae</taxon>
        <taxon>Streptophyta</taxon>
        <taxon>Embryophyta</taxon>
        <taxon>Tracheophyta</taxon>
        <taxon>Spermatophyta</taxon>
        <taxon>Magnoliopsida</taxon>
        <taxon>eudicotyledons</taxon>
        <taxon>Gunneridae</taxon>
        <taxon>Pentapetalae</taxon>
        <taxon>rosids</taxon>
        <taxon>Vitales</taxon>
        <taxon>Vitaceae</taxon>
        <taxon>Viteae</taxon>
        <taxon>Vitis</taxon>
    </lineage>
</organism>
<reference evidence="5 6" key="1">
    <citation type="journal article" date="2018" name="PLoS Genet.">
        <title>Population sequencing reveals clonal diversity and ancestral inbreeding in the grapevine cultivar Chardonnay.</title>
        <authorList>
            <person name="Roach M.J."/>
            <person name="Johnson D.L."/>
            <person name="Bohlmann J."/>
            <person name="van Vuuren H.J."/>
            <person name="Jones S.J."/>
            <person name="Pretorius I.S."/>
            <person name="Schmidt S.A."/>
            <person name="Borneman A.R."/>
        </authorList>
    </citation>
    <scope>NUCLEOTIDE SEQUENCE [LARGE SCALE GENOMIC DNA]</scope>
    <source>
        <strain evidence="6">cv. Chardonnay</strain>
        <tissue evidence="5">Leaf</tissue>
    </source>
</reference>
<dbReference type="Pfam" id="PF18052">
    <property type="entry name" value="Rx_N"/>
    <property type="match status" value="1"/>
</dbReference>
<keyword evidence="3" id="KW-0611">Plant defense</keyword>
<evidence type="ECO:0000256" key="2">
    <source>
        <dbReference type="ARBA" id="ARBA00022741"/>
    </source>
</evidence>
<evidence type="ECO:0000256" key="1">
    <source>
        <dbReference type="ARBA" id="ARBA00022737"/>
    </source>
</evidence>
<feature type="domain" description="Disease resistance N-terminal" evidence="4">
    <location>
        <begin position="67"/>
        <end position="127"/>
    </location>
</feature>
<evidence type="ECO:0000256" key="3">
    <source>
        <dbReference type="ARBA" id="ARBA00022821"/>
    </source>
</evidence>
<accession>A0A438H540</accession>
<evidence type="ECO:0000313" key="6">
    <source>
        <dbReference type="Proteomes" id="UP000288805"/>
    </source>
</evidence>
<evidence type="ECO:0000259" key="4">
    <source>
        <dbReference type="Pfam" id="PF18052"/>
    </source>
</evidence>
<sequence length="127" mass="14435">MRRTFLSFSRDALTWGPATPQYLHDSTSTILKFHIPSFHLTSLHPYSSLLLLHQSHLLQLLMADALLSIVLDSLGSLIQQQIHQEVSLVVGVEREIQSLTNTLQIVRAVVADAEKRQVREELVKVWL</sequence>
<proteinExistence type="predicted"/>
<dbReference type="GO" id="GO:0000166">
    <property type="term" value="F:nucleotide binding"/>
    <property type="evidence" value="ECO:0007669"/>
    <property type="project" value="UniProtKB-KW"/>
</dbReference>
<evidence type="ECO:0000313" key="5">
    <source>
        <dbReference type="EMBL" id="RVW79473.1"/>
    </source>
</evidence>
<gene>
    <name evidence="5" type="ORF">CK203_050066</name>
</gene>
<comment type="caution">
    <text evidence="5">The sequence shown here is derived from an EMBL/GenBank/DDBJ whole genome shotgun (WGS) entry which is preliminary data.</text>
</comment>
<keyword evidence="2" id="KW-0547">Nucleotide-binding</keyword>
<keyword evidence="1" id="KW-0677">Repeat</keyword>
<dbReference type="Gene3D" id="1.20.5.4130">
    <property type="match status" value="1"/>
</dbReference>
<protein>
    <recommendedName>
        <fullName evidence="4">Disease resistance N-terminal domain-containing protein</fullName>
    </recommendedName>
</protein>
<dbReference type="AlphaFoldDB" id="A0A438H540"/>
<dbReference type="Proteomes" id="UP000288805">
    <property type="component" value="Unassembled WGS sequence"/>
</dbReference>